<evidence type="ECO:0000313" key="2">
    <source>
        <dbReference type="Proteomes" id="UP000754883"/>
    </source>
</evidence>
<proteinExistence type="predicted"/>
<sequence length="174" mass="19419">MVGCPSGLKLNYGTPDPRTVYPFVGVDLVFEKRRKSILNLKVWAGDLGCYHWLIFLYVTGNVELAAEAFDPFRLPLVGPSSDDRMRSVIIGKKSLQLSPNKRVDVDSIRCVGHIVIQTQRFGLSDHKLNTVACNSRGGNFLVGYLFLEDPKGEPTEAVEVMDEVVWTCMEEAAR</sequence>
<name>A0A9N9UQB2_9HYPO</name>
<gene>
    <name evidence="1" type="ORF">CBYS24578_00013536</name>
</gene>
<evidence type="ECO:0000313" key="1">
    <source>
        <dbReference type="EMBL" id="CAG9994632.1"/>
    </source>
</evidence>
<dbReference type="Proteomes" id="UP000754883">
    <property type="component" value="Unassembled WGS sequence"/>
</dbReference>
<dbReference type="AlphaFoldDB" id="A0A9N9UQB2"/>
<dbReference type="EMBL" id="CABFNO020001527">
    <property type="protein sequence ID" value="CAG9994632.1"/>
    <property type="molecule type" value="Genomic_DNA"/>
</dbReference>
<protein>
    <submittedName>
        <fullName evidence="1">Uncharacterized protein</fullName>
    </submittedName>
</protein>
<comment type="caution">
    <text evidence="1">The sequence shown here is derived from an EMBL/GenBank/DDBJ whole genome shotgun (WGS) entry which is preliminary data.</text>
</comment>
<organism evidence="1 2">
    <name type="scientific">Clonostachys byssicola</name>
    <dbReference type="NCBI Taxonomy" id="160290"/>
    <lineage>
        <taxon>Eukaryota</taxon>
        <taxon>Fungi</taxon>
        <taxon>Dikarya</taxon>
        <taxon>Ascomycota</taxon>
        <taxon>Pezizomycotina</taxon>
        <taxon>Sordariomycetes</taxon>
        <taxon>Hypocreomycetidae</taxon>
        <taxon>Hypocreales</taxon>
        <taxon>Bionectriaceae</taxon>
        <taxon>Clonostachys</taxon>
    </lineage>
</organism>
<keyword evidence="2" id="KW-1185">Reference proteome</keyword>
<reference evidence="1" key="1">
    <citation type="submission" date="2021-10" db="EMBL/GenBank/DDBJ databases">
        <authorList>
            <person name="Piombo E."/>
        </authorList>
    </citation>
    <scope>NUCLEOTIDE SEQUENCE</scope>
</reference>
<accession>A0A9N9UQB2</accession>